<feature type="domain" description="Helicase XPB/Ssl2 N-terminal" evidence="1">
    <location>
        <begin position="508"/>
        <end position="630"/>
    </location>
</feature>
<evidence type="ECO:0000313" key="2">
    <source>
        <dbReference type="EMBL" id="ANI91636.1"/>
    </source>
</evidence>
<dbReference type="OrthoDB" id="3415124at2"/>
<organism evidence="2 3">
    <name type="scientific">Dietzia timorensis</name>
    <dbReference type="NCBI Taxonomy" id="499555"/>
    <lineage>
        <taxon>Bacteria</taxon>
        <taxon>Bacillati</taxon>
        <taxon>Actinomycetota</taxon>
        <taxon>Actinomycetes</taxon>
        <taxon>Mycobacteriales</taxon>
        <taxon>Dietziaceae</taxon>
        <taxon>Dietzia</taxon>
    </lineage>
</organism>
<reference evidence="2 3" key="1">
    <citation type="submission" date="2016-06" db="EMBL/GenBank/DDBJ databases">
        <title>Complete genome sequence of a saline-alkali tolerant type strain Dietzia timorensis ID05-A0528T.</title>
        <authorList>
            <person name="Wu X."/>
        </authorList>
    </citation>
    <scope>NUCLEOTIDE SEQUENCE [LARGE SCALE GENOMIC DNA]</scope>
    <source>
        <strain evidence="2 3">ID05-A0528</strain>
    </source>
</reference>
<dbReference type="AlphaFoldDB" id="A0A173LH38"/>
<evidence type="ECO:0000259" key="1">
    <source>
        <dbReference type="Pfam" id="PF13625"/>
    </source>
</evidence>
<accession>A0A173LH38</accession>
<proteinExistence type="predicted"/>
<name>A0A173LH38_9ACTN</name>
<protein>
    <recommendedName>
        <fullName evidence="1">Helicase XPB/Ssl2 N-terminal domain-containing protein</fullName>
    </recommendedName>
</protein>
<dbReference type="RefSeq" id="WP_083657622.1">
    <property type="nucleotide sequence ID" value="NZ_CP015961.1"/>
</dbReference>
<dbReference type="KEGG" id="dtm:BJL86_0842"/>
<dbReference type="InterPro" id="IPR032830">
    <property type="entry name" value="XPB/Ssl2_N"/>
</dbReference>
<keyword evidence="3" id="KW-1185">Reference proteome</keyword>
<dbReference type="Pfam" id="PF13625">
    <property type="entry name" value="Helicase_C_3"/>
    <property type="match status" value="1"/>
</dbReference>
<dbReference type="STRING" id="499555.BJL86_0842"/>
<dbReference type="Proteomes" id="UP000186104">
    <property type="component" value="Chromosome"/>
</dbReference>
<gene>
    <name evidence="2" type="ORF">BJL86_0842</name>
</gene>
<evidence type="ECO:0000313" key="3">
    <source>
        <dbReference type="Proteomes" id="UP000186104"/>
    </source>
</evidence>
<dbReference type="EMBL" id="CP015961">
    <property type="protein sequence ID" value="ANI91636.1"/>
    <property type="molecule type" value="Genomic_DNA"/>
</dbReference>
<sequence>MPRRTHRPAAANDLAAWLAAAEDDFLHALLRARPDVTAPPPSSFEVLAARLGLPQTARREANRLDLPTATVLLAAETAGALAGPVAAKDIDAALPHAGSRRPAGSKQRVTAAIDRLRERGLLWGSDDSLRMTADVGDFAARAQIVLPQDGDPTPAAVSRALAADDRSRALLARLARGTACRGEFSARVPAATREVIDAAVAAGIARLGHDGTLLYPVAAAVYQLRYDTDGADILAPPPWPGPAMGVGRRDGSAGVAAIELDHLATRILDLLGQSPLSQLRGGGVGIRELRRLAAAADTELGATVVVLETLYAAGLIFPGDGEVAEEPFSDSWAPTPAADAWSEAELPRRVAALAAAWWRMPVAPWQPEPGADQPGKTHIDVPVLAIRAEERWRPSVLETRKDALAALAQLPEDRDSTAEDFPELVRWLRPALVGGRGMPHIREIVDQARLFGLVAGWGLTAAGRAAHEFSAAADRGESDGEAARDGAGLVDALATTLAQIVPEPVSEIIVQADNTILAPGPLTAELGAEVGAIGEVESTGAATTYRLTDASLRRALDTGRTADGILATLRAASITPVPQSVEYLIADVARRHGTLRVGSATSFLRSDDQALVAELGQGPLASELGIRQIAPTVLIAHARPNHVLTQLRQAGYSPVAEDTSGQIVDLVRQRARITPDRAEDPGDARRLAAWIGVNPQSARTAVAGMRSAEQAAGVAGARGGSGRKTGVAAVTMLHDAAAAATPVAIAVVDAAGRTSSGMLLPLRVAAGRVSGIDPLTDEHREYSLSRIISVAPAP</sequence>